<dbReference type="FunFam" id="3.30.70.330:FF:000001">
    <property type="entry name" value="50S ribosomal protein L23"/>
    <property type="match status" value="1"/>
</dbReference>
<evidence type="ECO:0000256" key="5">
    <source>
        <dbReference type="ARBA" id="ARBA00023274"/>
    </source>
</evidence>
<evidence type="ECO:0000256" key="1">
    <source>
        <dbReference type="ARBA" id="ARBA00006700"/>
    </source>
</evidence>
<evidence type="ECO:0000313" key="8">
    <source>
        <dbReference type="Proteomes" id="UP000366051"/>
    </source>
</evidence>
<dbReference type="OrthoDB" id="9793353at2"/>
<dbReference type="SUPFAM" id="SSF54189">
    <property type="entry name" value="Ribosomal proteins S24e, L23 and L15e"/>
    <property type="match status" value="1"/>
</dbReference>
<sequence length="95" mass="10890">MRNPYDVLIKPVITEKSMDLTAENKFTFVVNPAANKIEIKHAVEQLFKVKVLDVWTLNVKGKKKRMGKYVGRTSDKKKAIVKLRDGDKIEIFEGV</sequence>
<reference evidence="8" key="1">
    <citation type="submission" date="2019-11" db="EMBL/GenBank/DDBJ databases">
        <title>Genome sequence of Heliorestis convoluta strain HH, an alkaliphilic and minimalistic phototrophic bacterium from a soda lake in Egypt.</title>
        <authorList>
            <person name="Dewey E.D."/>
            <person name="Stokes L.M."/>
            <person name="Burchell B.M."/>
            <person name="Shaffer K.N."/>
            <person name="Huntington A.M."/>
            <person name="Baker J.M."/>
            <person name="Nadendla S."/>
            <person name="Giglio M.G."/>
            <person name="Touchman J.W."/>
            <person name="Blankenship R.E."/>
            <person name="Madigan M.T."/>
            <person name="Sattley W.M."/>
        </authorList>
    </citation>
    <scope>NUCLEOTIDE SEQUENCE [LARGE SCALE GENOMIC DNA]</scope>
    <source>
        <strain evidence="8">HH</strain>
    </source>
</reference>
<organism evidence="7 8">
    <name type="scientific">Heliorestis convoluta</name>
    <dbReference type="NCBI Taxonomy" id="356322"/>
    <lineage>
        <taxon>Bacteria</taxon>
        <taxon>Bacillati</taxon>
        <taxon>Bacillota</taxon>
        <taxon>Clostridia</taxon>
        <taxon>Eubacteriales</taxon>
        <taxon>Heliobacteriaceae</taxon>
        <taxon>Heliorestis</taxon>
    </lineage>
</organism>
<evidence type="ECO:0000256" key="2">
    <source>
        <dbReference type="ARBA" id="ARBA00022730"/>
    </source>
</evidence>
<evidence type="ECO:0000313" key="7">
    <source>
        <dbReference type="EMBL" id="QGG49183.1"/>
    </source>
</evidence>
<protein>
    <recommendedName>
        <fullName evidence="6">Large ribosomal subunit protein uL23</fullName>
    </recommendedName>
</protein>
<accession>A0A5Q2N5G6</accession>
<dbReference type="RefSeq" id="WP_153726217.1">
    <property type="nucleotide sequence ID" value="NZ_CP045875.1"/>
</dbReference>
<dbReference type="Pfam" id="PF00276">
    <property type="entry name" value="Ribosomal_L23"/>
    <property type="match status" value="1"/>
</dbReference>
<dbReference type="GO" id="GO:0019843">
    <property type="term" value="F:rRNA binding"/>
    <property type="evidence" value="ECO:0007669"/>
    <property type="project" value="UniProtKB-UniRule"/>
</dbReference>
<dbReference type="HAMAP" id="MF_01369_B">
    <property type="entry name" value="Ribosomal_uL23_B"/>
    <property type="match status" value="1"/>
</dbReference>
<keyword evidence="4 6" id="KW-0689">Ribosomal protein</keyword>
<dbReference type="GO" id="GO:0003735">
    <property type="term" value="F:structural constituent of ribosome"/>
    <property type="evidence" value="ECO:0007669"/>
    <property type="project" value="InterPro"/>
</dbReference>
<evidence type="ECO:0000256" key="4">
    <source>
        <dbReference type="ARBA" id="ARBA00022980"/>
    </source>
</evidence>
<keyword evidence="5 6" id="KW-0687">Ribonucleoprotein</keyword>
<proteinExistence type="inferred from homology"/>
<dbReference type="AlphaFoldDB" id="A0A5Q2N5G6"/>
<dbReference type="PANTHER" id="PTHR11620">
    <property type="entry name" value="60S RIBOSOMAL PROTEIN L23A"/>
    <property type="match status" value="1"/>
</dbReference>
<dbReference type="InterPro" id="IPR012678">
    <property type="entry name" value="Ribosomal_uL23/eL15/eS24_sf"/>
</dbReference>
<keyword evidence="3 6" id="KW-0694">RNA-binding</keyword>
<dbReference type="GO" id="GO:0005840">
    <property type="term" value="C:ribosome"/>
    <property type="evidence" value="ECO:0007669"/>
    <property type="project" value="UniProtKB-KW"/>
</dbReference>
<dbReference type="KEGG" id="hcv:FTV88_3108"/>
<comment type="function">
    <text evidence="6">One of the early assembly proteins it binds 23S rRNA. One of the proteins that surrounds the polypeptide exit tunnel on the outside of the ribosome. Forms the main docking site for trigger factor binding to the ribosome.</text>
</comment>
<evidence type="ECO:0000256" key="6">
    <source>
        <dbReference type="HAMAP-Rule" id="MF_01369"/>
    </source>
</evidence>
<dbReference type="GO" id="GO:1990904">
    <property type="term" value="C:ribonucleoprotein complex"/>
    <property type="evidence" value="ECO:0007669"/>
    <property type="project" value="UniProtKB-KW"/>
</dbReference>
<dbReference type="Gene3D" id="3.30.70.330">
    <property type="match status" value="1"/>
</dbReference>
<gene>
    <name evidence="6 7" type="primary">rplW</name>
    <name evidence="7" type="ORF">FTV88_3108</name>
</gene>
<dbReference type="NCBIfam" id="NF004363">
    <property type="entry name" value="PRK05738.2-4"/>
    <property type="match status" value="1"/>
</dbReference>
<dbReference type="NCBIfam" id="NF004366">
    <property type="entry name" value="PRK05738.3-2"/>
    <property type="match status" value="1"/>
</dbReference>
<dbReference type="NCBIfam" id="NF004359">
    <property type="entry name" value="PRK05738.1-3"/>
    <property type="match status" value="1"/>
</dbReference>
<dbReference type="GO" id="GO:0006412">
    <property type="term" value="P:translation"/>
    <property type="evidence" value="ECO:0007669"/>
    <property type="project" value="UniProtKB-UniRule"/>
</dbReference>
<name>A0A5Q2N5G6_9FIRM</name>
<dbReference type="Proteomes" id="UP000366051">
    <property type="component" value="Chromosome"/>
</dbReference>
<keyword evidence="2 6" id="KW-0699">rRNA-binding</keyword>
<keyword evidence="8" id="KW-1185">Reference proteome</keyword>
<comment type="subunit">
    <text evidence="6">Part of the 50S ribosomal subunit. Contacts protein L29, and trigger factor when it is bound to the ribosome.</text>
</comment>
<evidence type="ECO:0000256" key="3">
    <source>
        <dbReference type="ARBA" id="ARBA00022884"/>
    </source>
</evidence>
<dbReference type="InterPro" id="IPR013025">
    <property type="entry name" value="Ribosomal_uL23-like"/>
</dbReference>
<comment type="similarity">
    <text evidence="1 6">Belongs to the universal ribosomal protein uL23 family.</text>
</comment>
<dbReference type="EMBL" id="CP045875">
    <property type="protein sequence ID" value="QGG49183.1"/>
    <property type="molecule type" value="Genomic_DNA"/>
</dbReference>
<dbReference type="InterPro" id="IPR012677">
    <property type="entry name" value="Nucleotide-bd_a/b_plait_sf"/>
</dbReference>